<dbReference type="CDD" id="cd05401">
    <property type="entry name" value="NT_GlnE_GlnD_like"/>
    <property type="match status" value="1"/>
</dbReference>
<protein>
    <submittedName>
        <fullName evidence="5">DUF294 nucleotidyltransferase-like domain-containing protein</fullName>
    </submittedName>
</protein>
<evidence type="ECO:0000259" key="3">
    <source>
        <dbReference type="PROSITE" id="PS50042"/>
    </source>
</evidence>
<keyword evidence="6" id="KW-1185">Reference proteome</keyword>
<dbReference type="Pfam" id="PF00571">
    <property type="entry name" value="CBS"/>
    <property type="match status" value="2"/>
</dbReference>
<dbReference type="InterPro" id="IPR018821">
    <property type="entry name" value="DUF294_put_nucleoTrafse_sb-bd"/>
</dbReference>
<dbReference type="InterPro" id="IPR000644">
    <property type="entry name" value="CBS_dom"/>
</dbReference>
<dbReference type="InterPro" id="IPR046342">
    <property type="entry name" value="CBS_dom_sf"/>
</dbReference>
<gene>
    <name evidence="5" type="ORF">LDJ79_18970</name>
</gene>
<feature type="domain" description="CBS" evidence="4">
    <location>
        <begin position="159"/>
        <end position="216"/>
    </location>
</feature>
<dbReference type="Gene3D" id="3.10.580.10">
    <property type="entry name" value="CBS-domain"/>
    <property type="match status" value="1"/>
</dbReference>
<keyword evidence="1 2" id="KW-0129">CBS domain</keyword>
<evidence type="ECO:0000259" key="4">
    <source>
        <dbReference type="PROSITE" id="PS51371"/>
    </source>
</evidence>
<sequence length="618" mass="70112">MESTLLPNIVVFLQNLSPFQQLPNETLENIASDIDILYLGKGDKLTNDDSHLRHLYIVRTGSVEQRFPDGGLRSRLGESDLFGFSLNTEDDTPAYQTIALQNTLLYRLDYSALLDDVSDYPEVTEQLALNANMRMQSSLHVQWNQTDKGLFFEPIAKVASSRIAIATPQMTIQQVAHLMRHQLNCTCAVIVENDQLLGMITDKDMTKRVVAEAIDVTLPITQVMTHQPWTVSQDELVLTAVGIMMQHNIQNLPVVNEQHQVVGLITPQQLVLQHSVQAIFLIEKISRAESISELVPLALERQAVFEAMAHANLPAKLIGRVLSMIYDAFTRQIIKFAEQALGSAPCEYAWLAAGSHAREEVHLGSDQDNALLLDNSATESDRAYFSHFAMYVCKGLDECGYAICSGRFMAATPKWCQTQHVWQQYYRKWASNPEYDLLLNLTVFMDIRRVSGSEVLFRQLDEFRLEQVNGNGKLMSALVRNTLRTRPPLGIFNNLVLEKDGKNEKRLNIKKAAVNCLVDLARIYALNEGARSLNTEERFHDAWQQGVVNEHSYQDLIGTYHFVNQLRYRHHLECLRKGEAISNYLLPDHFSSFDRQHLKDAFRIISGFQDAIKMKFGG</sequence>
<reference evidence="6" key="1">
    <citation type="submission" date="2023-07" db="EMBL/GenBank/DDBJ databases">
        <title>Molecular identification of indigenous halophilic bacteria isolated from red sea cost, biodegradation of synthetic dyes and assessment of degraded metabolite toxicity.</title>
        <authorList>
            <person name="Chaieb K."/>
            <person name="Altayb H.N."/>
        </authorList>
    </citation>
    <scope>NUCLEOTIDE SEQUENCE [LARGE SCALE GENOMIC DNA]</scope>
    <source>
        <strain evidence="6">K20</strain>
    </source>
</reference>
<dbReference type="InterPro" id="IPR051257">
    <property type="entry name" value="Diverse_CBS-Domain"/>
</dbReference>
<evidence type="ECO:0000313" key="6">
    <source>
        <dbReference type="Proteomes" id="UP001199044"/>
    </source>
</evidence>
<feature type="domain" description="Cyclic nucleotide-binding" evidence="3">
    <location>
        <begin position="18"/>
        <end position="83"/>
    </location>
</feature>
<dbReference type="RefSeq" id="WP_068716194.1">
    <property type="nucleotide sequence ID" value="NZ_AP014636.1"/>
</dbReference>
<comment type="caution">
    <text evidence="5">The sequence shown here is derived from an EMBL/GenBank/DDBJ whole genome shotgun (WGS) entry which is preliminary data.</text>
</comment>
<feature type="domain" description="CBS" evidence="4">
    <location>
        <begin position="224"/>
        <end position="281"/>
    </location>
</feature>
<proteinExistence type="predicted"/>
<dbReference type="Gene3D" id="2.60.120.10">
    <property type="entry name" value="Jelly Rolls"/>
    <property type="match status" value="1"/>
</dbReference>
<dbReference type="Pfam" id="PF03445">
    <property type="entry name" value="DUF294"/>
    <property type="match status" value="1"/>
</dbReference>
<evidence type="ECO:0000256" key="1">
    <source>
        <dbReference type="ARBA" id="ARBA00023122"/>
    </source>
</evidence>
<evidence type="ECO:0000256" key="2">
    <source>
        <dbReference type="PROSITE-ProRule" id="PRU00703"/>
    </source>
</evidence>
<name>A0ABS7YR96_9VIBR</name>
<dbReference type="CDD" id="cd00038">
    <property type="entry name" value="CAP_ED"/>
    <property type="match status" value="1"/>
</dbReference>
<dbReference type="InterPro" id="IPR000595">
    <property type="entry name" value="cNMP-bd_dom"/>
</dbReference>
<evidence type="ECO:0000313" key="5">
    <source>
        <dbReference type="EMBL" id="MCA2018210.1"/>
    </source>
</evidence>
<dbReference type="SMART" id="SM00116">
    <property type="entry name" value="CBS"/>
    <property type="match status" value="2"/>
</dbReference>
<dbReference type="SUPFAM" id="SSF54631">
    <property type="entry name" value="CBS-domain pair"/>
    <property type="match status" value="1"/>
</dbReference>
<dbReference type="InterPro" id="IPR005105">
    <property type="entry name" value="GlnD_Uridyltrans_N"/>
</dbReference>
<accession>A0ABS7YR96</accession>
<dbReference type="InterPro" id="IPR014710">
    <property type="entry name" value="RmlC-like_jellyroll"/>
</dbReference>
<dbReference type="InterPro" id="IPR018490">
    <property type="entry name" value="cNMP-bd_dom_sf"/>
</dbReference>
<dbReference type="PANTHER" id="PTHR43080:SF2">
    <property type="entry name" value="CBS DOMAIN-CONTAINING PROTEIN"/>
    <property type="match status" value="1"/>
</dbReference>
<organism evidence="5 6">
    <name type="scientific">Vibrio tritonius</name>
    <dbReference type="NCBI Taxonomy" id="1435069"/>
    <lineage>
        <taxon>Bacteria</taxon>
        <taxon>Pseudomonadati</taxon>
        <taxon>Pseudomonadota</taxon>
        <taxon>Gammaproteobacteria</taxon>
        <taxon>Vibrionales</taxon>
        <taxon>Vibrionaceae</taxon>
        <taxon>Vibrio</taxon>
    </lineage>
</organism>
<dbReference type="EMBL" id="JAIWIU010000156">
    <property type="protein sequence ID" value="MCA2018210.1"/>
    <property type="molecule type" value="Genomic_DNA"/>
</dbReference>
<dbReference type="Proteomes" id="UP001199044">
    <property type="component" value="Unassembled WGS sequence"/>
</dbReference>
<dbReference type="PROSITE" id="PS51371">
    <property type="entry name" value="CBS"/>
    <property type="match status" value="2"/>
</dbReference>
<dbReference type="PANTHER" id="PTHR43080">
    <property type="entry name" value="CBS DOMAIN-CONTAINING PROTEIN CBSX3, MITOCHONDRIAL"/>
    <property type="match status" value="1"/>
</dbReference>
<dbReference type="SUPFAM" id="SSF51206">
    <property type="entry name" value="cAMP-binding domain-like"/>
    <property type="match status" value="1"/>
</dbReference>
<dbReference type="PROSITE" id="PS50042">
    <property type="entry name" value="CNMP_BINDING_3"/>
    <property type="match status" value="1"/>
</dbReference>
<dbReference type="Pfam" id="PF10335">
    <property type="entry name" value="DUF294_C"/>
    <property type="match status" value="1"/>
</dbReference>